<protein>
    <submittedName>
        <fullName evidence="2">Uncharacterized protein</fullName>
    </submittedName>
</protein>
<geneLocation type="plasmid" evidence="1 3">
    <name>unnamed3</name>
</geneLocation>
<organism evidence="2">
    <name type="scientific">Rhizobium leguminosarum</name>
    <dbReference type="NCBI Taxonomy" id="384"/>
    <lineage>
        <taxon>Bacteria</taxon>
        <taxon>Pseudomonadati</taxon>
        <taxon>Pseudomonadota</taxon>
        <taxon>Alphaproteobacteria</taxon>
        <taxon>Hyphomicrobiales</taxon>
        <taxon>Rhizobiaceae</taxon>
        <taxon>Rhizobium/Agrobacterium group</taxon>
        <taxon>Rhizobium</taxon>
    </lineage>
</organism>
<evidence type="ECO:0000313" key="1">
    <source>
        <dbReference type="EMBL" id="ANP91227.1"/>
    </source>
</evidence>
<evidence type="ECO:0000313" key="2">
    <source>
        <dbReference type="EMBL" id="KZB02862.1"/>
    </source>
</evidence>
<proteinExistence type="predicted"/>
<gene>
    <name evidence="2" type="ORF">A4A59_08320</name>
    <name evidence="1" type="ORF">BA011_35900</name>
</gene>
<reference evidence="2" key="1">
    <citation type="submission" date="2016-03" db="EMBL/GenBank/DDBJ databases">
        <title>Microsymbionts genomes from the relict species Vavilovia formosa.</title>
        <authorList>
            <person name="Chirak E."/>
            <person name="Kimeklis A."/>
            <person name="Kopat V."/>
            <person name="Andronov E."/>
        </authorList>
    </citation>
    <scope>NUCLEOTIDE SEQUENCE [LARGE SCALE GENOMIC DNA]</scope>
    <source>
        <strain evidence="2">Vaf12</strain>
    </source>
</reference>
<sequence>MLGSKPRTNSITVAEDISHGFSIDPRPSQSIEVEADDIGSAKLLAIEPGSFAILRALDGHAP</sequence>
<accession>A0A154IQW0</accession>
<dbReference type="Proteomes" id="UP000092691">
    <property type="component" value="Plasmid unnamed3"/>
</dbReference>
<dbReference type="AlphaFoldDB" id="A0A154IQW0"/>
<evidence type="ECO:0000313" key="3">
    <source>
        <dbReference type="Proteomes" id="UP000092691"/>
    </source>
</evidence>
<name>A0A154IQW0_RHILE</name>
<dbReference type="EMBL" id="LVYU01000024">
    <property type="protein sequence ID" value="KZB02862.1"/>
    <property type="molecule type" value="Genomic_DNA"/>
</dbReference>
<keyword evidence="1" id="KW-0614">Plasmid</keyword>
<reference evidence="1 3" key="2">
    <citation type="submission" date="2016-06" db="EMBL/GenBank/DDBJ databases">
        <title>Microsymbionts genomes from the relict species Vavilovia formosa.</title>
        <authorList>
            <person name="Chirak E."/>
            <person name="Kimeklis A."/>
            <person name="Andronov E."/>
        </authorList>
    </citation>
    <scope>NUCLEOTIDE SEQUENCE [LARGE SCALE GENOMIC DNA]</scope>
    <source>
        <strain evidence="1 3">Vaf10</strain>
        <plasmid evidence="3">Plasmid unnamed3</plasmid>
        <plasmid evidence="1">unnamed3</plasmid>
    </source>
</reference>
<dbReference type="EMBL" id="CP016290">
    <property type="protein sequence ID" value="ANP91227.1"/>
    <property type="molecule type" value="Genomic_DNA"/>
</dbReference>